<evidence type="ECO:0000256" key="1">
    <source>
        <dbReference type="ARBA" id="ARBA00001554"/>
    </source>
</evidence>
<accession>Q0QK76</accession>
<evidence type="ECO:0000256" key="2">
    <source>
        <dbReference type="ARBA" id="ARBA00006472"/>
    </source>
</evidence>
<organism evidence="5">
    <name type="scientific">uncultured marine type-A Synechococcus GOM 5D20</name>
    <dbReference type="NCBI Taxonomy" id="364154"/>
    <lineage>
        <taxon>Bacteria</taxon>
        <taxon>Bacillati</taxon>
        <taxon>Cyanobacteriota</taxon>
        <taxon>Cyanophyceae</taxon>
        <taxon>Synechococcales</taxon>
        <taxon>Synechococcaceae</taxon>
        <taxon>Synechococcus</taxon>
        <taxon>environmental samples</taxon>
    </lineage>
</organism>
<protein>
    <recommendedName>
        <fullName evidence="3">4a-hydroxytetrahydrobiopterin dehydratase</fullName>
        <ecNumber evidence="3">4.2.1.96</ecNumber>
    </recommendedName>
</protein>
<evidence type="ECO:0000256" key="3">
    <source>
        <dbReference type="ARBA" id="ARBA00013252"/>
    </source>
</evidence>
<dbReference type="EMBL" id="DQ325543">
    <property type="protein sequence ID" value="ABD96451.1"/>
    <property type="molecule type" value="Genomic_DNA"/>
</dbReference>
<name>Q0QK76_9SYNE</name>
<dbReference type="AlphaFoldDB" id="Q0QK76"/>
<reference evidence="5" key="1">
    <citation type="journal article" date="2006" name="Mar. Ecol. Prog. Ser.">
        <title>Gene diversity and organization in rbcL-containing genome fragments from uncultivated Synechococcus in the Gulf of Mexico.</title>
        <authorList>
            <person name="John D.E."/>
            <person name="Wawrik B."/>
            <person name="Tabita F.R."/>
            <person name="Paul J.H."/>
        </authorList>
    </citation>
    <scope>NUCLEOTIDE SEQUENCE</scope>
</reference>
<dbReference type="EC" id="4.2.1.96" evidence="3"/>
<dbReference type="GO" id="GO:0008124">
    <property type="term" value="F:4-alpha-hydroxytetrahydrobiopterin dehydratase activity"/>
    <property type="evidence" value="ECO:0007669"/>
    <property type="project" value="UniProtKB-EC"/>
</dbReference>
<comment type="similarity">
    <text evidence="2">Belongs to the pterin-4-alpha-carbinolamine dehydratase family.</text>
</comment>
<dbReference type="Gene3D" id="3.30.1360.20">
    <property type="entry name" value="Transcriptional coactivator/pterin dehydratase"/>
    <property type="match status" value="1"/>
</dbReference>
<keyword evidence="4" id="KW-0456">Lyase</keyword>
<dbReference type="SUPFAM" id="SSF55248">
    <property type="entry name" value="PCD-like"/>
    <property type="match status" value="1"/>
</dbReference>
<dbReference type="GO" id="GO:0006729">
    <property type="term" value="P:tetrahydrobiopterin biosynthetic process"/>
    <property type="evidence" value="ECO:0007669"/>
    <property type="project" value="InterPro"/>
</dbReference>
<proteinExistence type="inferred from homology"/>
<comment type="catalytic activity">
    <reaction evidence="1">
        <text>(4aS,6R)-4a-hydroxy-L-erythro-5,6,7,8-tetrahydrobiopterin = (6R)-L-erythro-6,7-dihydrobiopterin + H2O</text>
        <dbReference type="Rhea" id="RHEA:11920"/>
        <dbReference type="ChEBI" id="CHEBI:15377"/>
        <dbReference type="ChEBI" id="CHEBI:15642"/>
        <dbReference type="ChEBI" id="CHEBI:43120"/>
        <dbReference type="EC" id="4.2.1.96"/>
    </reaction>
</comment>
<evidence type="ECO:0000256" key="4">
    <source>
        <dbReference type="ARBA" id="ARBA00023239"/>
    </source>
</evidence>
<dbReference type="InterPro" id="IPR001533">
    <property type="entry name" value="Pterin_deHydtase"/>
</dbReference>
<dbReference type="InterPro" id="IPR036428">
    <property type="entry name" value="PCD_sf"/>
</dbReference>
<dbReference type="Pfam" id="PF01329">
    <property type="entry name" value="Pterin_4a"/>
    <property type="match status" value="1"/>
</dbReference>
<evidence type="ECO:0000313" key="5">
    <source>
        <dbReference type="EMBL" id="ABD96451.1"/>
    </source>
</evidence>
<sequence length="83" mass="9555">MDQWQERKRPVCLERRFEFDGYSSTRDFLDKLGEHSEATQRFPDISFGSTYVNITLRPEADGDEEQLSEADHAFAAQIDALLG</sequence>